<keyword evidence="2" id="KW-1185">Reference proteome</keyword>
<reference evidence="1 2" key="1">
    <citation type="submission" date="2019-09" db="EMBL/GenBank/DDBJ databases">
        <title>Actinomadura physcomitrii sp. nov., a novel actinomycete isolated from moss [Physcomitrium sphaericum (Ludw) Fuernr].</title>
        <authorList>
            <person name="Liu C."/>
            <person name="Zhuang X."/>
        </authorList>
    </citation>
    <scope>NUCLEOTIDE SEQUENCE [LARGE SCALE GENOMIC DNA]</scope>
    <source>
        <strain evidence="1 2">CYP1-1B</strain>
    </source>
</reference>
<name>A0A6L3WA02_9ACTN</name>
<evidence type="ECO:0000313" key="2">
    <source>
        <dbReference type="Proteomes" id="UP000483004"/>
    </source>
</evidence>
<organism evidence="1 2">
    <name type="scientific">Actinomadura montaniterrae</name>
    <dbReference type="NCBI Taxonomy" id="1803903"/>
    <lineage>
        <taxon>Bacteria</taxon>
        <taxon>Bacillati</taxon>
        <taxon>Actinomycetota</taxon>
        <taxon>Actinomycetes</taxon>
        <taxon>Streptosporangiales</taxon>
        <taxon>Thermomonosporaceae</taxon>
        <taxon>Actinomadura</taxon>
    </lineage>
</organism>
<dbReference type="EMBL" id="WBMR01000003">
    <property type="protein sequence ID" value="KAB2388819.1"/>
    <property type="molecule type" value="Genomic_DNA"/>
</dbReference>
<sequence>MRYRPPGSVLVCTAARSRHGRRAGTVVERGVLTASDEVWAVAVRRAQVIGRWPPGCRRGGGGRGRGGGRAGDLAAAGVRPAAAVAAGRGGRLGLAAWPFEWWSGRASVVGRGRGGAGRGAGRGIGPWGGSERWLAAESLTCAEVDGGPGRIGALPLWEVAWAQVGGPAANSCTDSSSRAYR</sequence>
<proteinExistence type="predicted"/>
<accession>A0A6L3WA02</accession>
<dbReference type="Proteomes" id="UP000483004">
    <property type="component" value="Unassembled WGS sequence"/>
</dbReference>
<evidence type="ECO:0000313" key="1">
    <source>
        <dbReference type="EMBL" id="KAB2388819.1"/>
    </source>
</evidence>
<comment type="caution">
    <text evidence="1">The sequence shown here is derived from an EMBL/GenBank/DDBJ whole genome shotgun (WGS) entry which is preliminary data.</text>
</comment>
<gene>
    <name evidence="1" type="ORF">F9B16_02560</name>
</gene>
<protein>
    <submittedName>
        <fullName evidence="1">Uncharacterized protein</fullName>
    </submittedName>
</protein>
<dbReference type="AlphaFoldDB" id="A0A6L3WA02"/>